<protein>
    <submittedName>
        <fullName evidence="1">Uncharacterized protein</fullName>
    </submittedName>
</protein>
<organism evidence="1">
    <name type="scientific">viral metagenome</name>
    <dbReference type="NCBI Taxonomy" id="1070528"/>
    <lineage>
        <taxon>unclassified sequences</taxon>
        <taxon>metagenomes</taxon>
        <taxon>organismal metagenomes</taxon>
    </lineage>
</organism>
<evidence type="ECO:0000313" key="1">
    <source>
        <dbReference type="EMBL" id="QHT10878.1"/>
    </source>
</evidence>
<dbReference type="AlphaFoldDB" id="A0A6C0D272"/>
<name>A0A6C0D272_9ZZZZ</name>
<sequence length="36" mass="4148">MFAFVATKANHKIYMFIIMFAFSQEKANNFAALCID</sequence>
<reference evidence="1" key="1">
    <citation type="journal article" date="2020" name="Nature">
        <title>Giant virus diversity and host interactions through global metagenomics.</title>
        <authorList>
            <person name="Schulz F."/>
            <person name="Roux S."/>
            <person name="Paez-Espino D."/>
            <person name="Jungbluth S."/>
            <person name="Walsh D.A."/>
            <person name="Denef V.J."/>
            <person name="McMahon K.D."/>
            <person name="Konstantinidis K.T."/>
            <person name="Eloe-Fadrosh E.A."/>
            <person name="Kyrpides N.C."/>
            <person name="Woyke T."/>
        </authorList>
    </citation>
    <scope>NUCLEOTIDE SEQUENCE</scope>
    <source>
        <strain evidence="1">GVMAG-M-3300023174-111</strain>
    </source>
</reference>
<dbReference type="EMBL" id="MN739530">
    <property type="protein sequence ID" value="QHT10878.1"/>
    <property type="molecule type" value="Genomic_DNA"/>
</dbReference>
<proteinExistence type="predicted"/>
<accession>A0A6C0D272</accession>